<organism evidence="3">
    <name type="scientific">anaerobic digester metagenome</name>
    <dbReference type="NCBI Taxonomy" id="1263854"/>
    <lineage>
        <taxon>unclassified sequences</taxon>
        <taxon>metagenomes</taxon>
        <taxon>ecological metagenomes</taxon>
    </lineage>
</organism>
<dbReference type="Pfam" id="PF14399">
    <property type="entry name" value="BtrH_N"/>
    <property type="match status" value="1"/>
</dbReference>
<evidence type="ECO:0000259" key="1">
    <source>
        <dbReference type="Pfam" id="PF14399"/>
    </source>
</evidence>
<gene>
    <name evidence="3" type="ORF">SCFA_270078</name>
</gene>
<proteinExistence type="predicted"/>
<evidence type="ECO:0000259" key="2">
    <source>
        <dbReference type="Pfam" id="PF16169"/>
    </source>
</evidence>
<sequence>MKMLPVSHVPGRHCASTGIRNLLSFHGIQMSEAMCFGIGAGLGIGYLNLPGSSPSRLVHVRSVDFEEQFFSRIGHAFVWDCYERSDEAEASLCRAIDRGLPSLIRTDIYHLPYFRSNTHFPGHVIMVWGYDHKREVFFVTDTGNQEILEVPFSDMRKARHQEGSIYEMRGNRFSPEAIEPPGDMRKIIIGSIVHNSRMILDEVCEFQGIRGLDTWLKELPEWVELKDWRWIARFCYQVIERRGTGGGGFRLIYADFLREALRWVPEIASNGLVERMSETAAAWQGLAAALKEASEQERPDFREVAGRIEQVRTLEDAYHRAALALA</sequence>
<feature type="domain" description="DUF4872" evidence="2">
    <location>
        <begin position="154"/>
        <end position="321"/>
    </location>
</feature>
<dbReference type="InterPro" id="IPR032369">
    <property type="entry name" value="DUF4872"/>
</dbReference>
<evidence type="ECO:0000313" key="3">
    <source>
        <dbReference type="EMBL" id="VFU14313.1"/>
    </source>
</evidence>
<dbReference type="InterPro" id="IPR026935">
    <property type="entry name" value="BtrH_N"/>
</dbReference>
<protein>
    <recommendedName>
        <fullName evidence="4">DUF4872 domain-containing protein</fullName>
    </recommendedName>
</protein>
<name>A0A485LZ34_9ZZZZ</name>
<accession>A0A485LZ34</accession>
<dbReference type="EMBL" id="CAADRM010000089">
    <property type="protein sequence ID" value="VFU14313.1"/>
    <property type="molecule type" value="Genomic_DNA"/>
</dbReference>
<dbReference type="AlphaFoldDB" id="A0A485LZ34"/>
<reference evidence="3" key="1">
    <citation type="submission" date="2019-03" db="EMBL/GenBank/DDBJ databases">
        <authorList>
            <person name="Hao L."/>
        </authorList>
    </citation>
    <scope>NUCLEOTIDE SEQUENCE</scope>
</reference>
<dbReference type="Pfam" id="PF16169">
    <property type="entry name" value="DUF4872"/>
    <property type="match status" value="1"/>
</dbReference>
<evidence type="ECO:0008006" key="4">
    <source>
        <dbReference type="Google" id="ProtNLM"/>
    </source>
</evidence>
<feature type="domain" description="Butirosin biosynthesis protein H N-terminal" evidence="1">
    <location>
        <begin position="13"/>
        <end position="142"/>
    </location>
</feature>